<evidence type="ECO:0000313" key="4">
    <source>
        <dbReference type="Proteomes" id="UP000420562"/>
    </source>
</evidence>
<feature type="domain" description="LysM" evidence="2">
    <location>
        <begin position="28"/>
        <end position="76"/>
    </location>
</feature>
<proteinExistence type="predicted"/>
<dbReference type="PANTHER" id="PTHR34700:SF4">
    <property type="entry name" value="PHAGE-LIKE ELEMENT PBSX PROTEIN XKDP"/>
    <property type="match status" value="1"/>
</dbReference>
<dbReference type="Pfam" id="PF01476">
    <property type="entry name" value="LysM"/>
    <property type="match status" value="1"/>
</dbReference>
<evidence type="ECO:0000313" key="3">
    <source>
        <dbReference type="EMBL" id="KAB0667347.1"/>
    </source>
</evidence>
<dbReference type="InterPro" id="IPR018392">
    <property type="entry name" value="LysM"/>
</dbReference>
<organism evidence="3 4">
    <name type="scientific">Oryzomonas japonica</name>
    <dbReference type="NCBI Taxonomy" id="2603858"/>
    <lineage>
        <taxon>Bacteria</taxon>
        <taxon>Pseudomonadati</taxon>
        <taxon>Thermodesulfobacteriota</taxon>
        <taxon>Desulfuromonadia</taxon>
        <taxon>Geobacterales</taxon>
        <taxon>Geobacteraceae</taxon>
        <taxon>Oryzomonas</taxon>
    </lineage>
</organism>
<dbReference type="Gene3D" id="3.10.350.10">
    <property type="entry name" value="LysM domain"/>
    <property type="match status" value="1"/>
</dbReference>
<dbReference type="CDD" id="cd00118">
    <property type="entry name" value="LysM"/>
    <property type="match status" value="1"/>
</dbReference>
<dbReference type="AlphaFoldDB" id="A0A7J4ZUT9"/>
<feature type="chain" id="PRO_5029614720" evidence="1">
    <location>
        <begin position="23"/>
        <end position="335"/>
    </location>
</feature>
<comment type="caution">
    <text evidence="3">The sequence shown here is derived from an EMBL/GenBank/DDBJ whole genome shotgun (WGS) entry which is preliminary data.</text>
</comment>
<dbReference type="InterPro" id="IPR052196">
    <property type="entry name" value="Bact_Kbp"/>
</dbReference>
<dbReference type="InterPro" id="IPR036779">
    <property type="entry name" value="LysM_dom_sf"/>
</dbReference>
<name>A0A7J4ZUT9_9BACT</name>
<feature type="signal peptide" evidence="1">
    <location>
        <begin position="1"/>
        <end position="22"/>
    </location>
</feature>
<accession>A0A7J4ZUT9</accession>
<evidence type="ECO:0000259" key="2">
    <source>
        <dbReference type="PROSITE" id="PS51782"/>
    </source>
</evidence>
<sequence length="335" mass="37081">MRIRLAMLLFTVALFVPGLALAADEEPTIYVIKQGDTLWGLSDRFIKNPRYWPNMWSRNSQITNPHLIYPGQKVRVFPDRLEFEPRDQAAPAAQKAAAQAETMAEVVAERTYSVRGSEGFLMETDAKPAGSIVAIHHDRIVAGDDDIVYTDIGKVQGAKGGEKFSVYRKEGTVSHPVTSEIMGTKVVPLGTLQLTDLEQKASRAIITKTYQEISPGSYLMPYRDDKRREVSLKMPTRELKGYIVESYSGTEIIAAGDIVYIDLGSAQGAEAGNMLYIIRDVALDRKYVEGRVERLPQELLGALVILETGKRTATALVVKSIDAIYKGDKLVSLTK</sequence>
<evidence type="ECO:0000256" key="1">
    <source>
        <dbReference type="SAM" id="SignalP"/>
    </source>
</evidence>
<dbReference type="PANTHER" id="PTHR34700">
    <property type="entry name" value="POTASSIUM BINDING PROTEIN KBP"/>
    <property type="match status" value="1"/>
</dbReference>
<dbReference type="EMBL" id="VZQZ01000001">
    <property type="protein sequence ID" value="KAB0667347.1"/>
    <property type="molecule type" value="Genomic_DNA"/>
</dbReference>
<keyword evidence="1" id="KW-0732">Signal</keyword>
<reference evidence="3 4" key="1">
    <citation type="submission" date="2019-09" db="EMBL/GenBank/DDBJ databases">
        <title>Geobacter sp. Red96, a novel strain isolated from paddy soil.</title>
        <authorList>
            <person name="Xu Z."/>
            <person name="Masuda Y."/>
            <person name="Itoh H."/>
            <person name="Senoo K."/>
        </authorList>
    </citation>
    <scope>NUCLEOTIDE SEQUENCE [LARGE SCALE GENOMIC DNA]</scope>
    <source>
        <strain evidence="3 4">Red96</strain>
    </source>
</reference>
<dbReference type="RefSeq" id="WP_151126452.1">
    <property type="nucleotide sequence ID" value="NZ_VZQZ01000001.1"/>
</dbReference>
<dbReference type="SMART" id="SM00257">
    <property type="entry name" value="LysM"/>
    <property type="match status" value="1"/>
</dbReference>
<dbReference type="PROSITE" id="PS51782">
    <property type="entry name" value="LYSM"/>
    <property type="match status" value="1"/>
</dbReference>
<gene>
    <name evidence="3" type="ORF">F6V25_01205</name>
</gene>
<dbReference type="Proteomes" id="UP000420562">
    <property type="component" value="Unassembled WGS sequence"/>
</dbReference>
<keyword evidence="4" id="KW-1185">Reference proteome</keyword>
<dbReference type="SUPFAM" id="SSF54106">
    <property type="entry name" value="LysM domain"/>
    <property type="match status" value="1"/>
</dbReference>
<protein>
    <submittedName>
        <fullName evidence="3">LysM peptidoglycan-binding domain-containing protein</fullName>
    </submittedName>
</protein>